<proteinExistence type="predicted"/>
<name>A0A4Y2IJD0_ARAVE</name>
<protein>
    <recommendedName>
        <fullName evidence="3">Histone-lysine N-methyltransferase SETMAR</fullName>
    </recommendedName>
</protein>
<dbReference type="Proteomes" id="UP000499080">
    <property type="component" value="Unassembled WGS sequence"/>
</dbReference>
<dbReference type="GO" id="GO:0003676">
    <property type="term" value="F:nucleic acid binding"/>
    <property type="evidence" value="ECO:0007669"/>
    <property type="project" value="InterPro"/>
</dbReference>
<sequence length="126" mass="14954">MMLPCSVIRFLQAEDWFVENDQCSCLLRIFRQLQRTILTSGDILIQNNFRPHIAVVTQHLLEQFKWDVYDHPYSPDLATSDFHLFPELKDWLGGKKASRVLRIFKETLRPISHHWQQLSSKRTSET</sequence>
<evidence type="ECO:0008006" key="3">
    <source>
        <dbReference type="Google" id="ProtNLM"/>
    </source>
</evidence>
<comment type="caution">
    <text evidence="1">The sequence shown here is derived from an EMBL/GenBank/DDBJ whole genome shotgun (WGS) entry which is preliminary data.</text>
</comment>
<dbReference type="Gene3D" id="3.30.420.10">
    <property type="entry name" value="Ribonuclease H-like superfamily/Ribonuclease H"/>
    <property type="match status" value="1"/>
</dbReference>
<dbReference type="InterPro" id="IPR036397">
    <property type="entry name" value="RNaseH_sf"/>
</dbReference>
<evidence type="ECO:0000313" key="1">
    <source>
        <dbReference type="EMBL" id="GBM77680.1"/>
    </source>
</evidence>
<evidence type="ECO:0000313" key="2">
    <source>
        <dbReference type="Proteomes" id="UP000499080"/>
    </source>
</evidence>
<dbReference type="EMBL" id="BGPR01002703">
    <property type="protein sequence ID" value="GBM77680.1"/>
    <property type="molecule type" value="Genomic_DNA"/>
</dbReference>
<dbReference type="PANTHER" id="PTHR46060">
    <property type="entry name" value="MARINER MOS1 TRANSPOSASE-LIKE PROTEIN"/>
    <property type="match status" value="1"/>
</dbReference>
<organism evidence="1 2">
    <name type="scientific">Araneus ventricosus</name>
    <name type="common">Orbweaver spider</name>
    <name type="synonym">Epeira ventricosa</name>
    <dbReference type="NCBI Taxonomy" id="182803"/>
    <lineage>
        <taxon>Eukaryota</taxon>
        <taxon>Metazoa</taxon>
        <taxon>Ecdysozoa</taxon>
        <taxon>Arthropoda</taxon>
        <taxon>Chelicerata</taxon>
        <taxon>Arachnida</taxon>
        <taxon>Araneae</taxon>
        <taxon>Araneomorphae</taxon>
        <taxon>Entelegynae</taxon>
        <taxon>Araneoidea</taxon>
        <taxon>Araneidae</taxon>
        <taxon>Araneus</taxon>
    </lineage>
</organism>
<dbReference type="OrthoDB" id="10017160at2759"/>
<keyword evidence="2" id="KW-1185">Reference proteome</keyword>
<gene>
    <name evidence="1" type="ORF">AVEN_22393_1</name>
</gene>
<dbReference type="AlphaFoldDB" id="A0A4Y2IJD0"/>
<dbReference type="PANTHER" id="PTHR46060:SF1">
    <property type="entry name" value="MARINER MOS1 TRANSPOSASE-LIKE PROTEIN"/>
    <property type="match status" value="1"/>
</dbReference>
<reference evidence="1 2" key="1">
    <citation type="journal article" date="2019" name="Sci. Rep.">
        <title>Orb-weaving spider Araneus ventricosus genome elucidates the spidroin gene catalogue.</title>
        <authorList>
            <person name="Kono N."/>
            <person name="Nakamura H."/>
            <person name="Ohtoshi R."/>
            <person name="Moran D.A.P."/>
            <person name="Shinohara A."/>
            <person name="Yoshida Y."/>
            <person name="Fujiwara M."/>
            <person name="Mori M."/>
            <person name="Tomita M."/>
            <person name="Arakawa K."/>
        </authorList>
    </citation>
    <scope>NUCLEOTIDE SEQUENCE [LARGE SCALE GENOMIC DNA]</scope>
</reference>
<accession>A0A4Y2IJD0</accession>
<dbReference type="InterPro" id="IPR052709">
    <property type="entry name" value="Transposase-MT_Hybrid"/>
</dbReference>